<keyword evidence="4" id="KW-1185">Reference proteome</keyword>
<name>A0A021W1R2_9CELL</name>
<evidence type="ECO:0000313" key="4">
    <source>
        <dbReference type="Proteomes" id="UP000019753"/>
    </source>
</evidence>
<feature type="region of interest" description="Disordered" evidence="1">
    <location>
        <begin position="178"/>
        <end position="202"/>
    </location>
</feature>
<feature type="signal peptide" evidence="2">
    <location>
        <begin position="1"/>
        <end position="20"/>
    </location>
</feature>
<keyword evidence="2" id="KW-0732">Signal</keyword>
<gene>
    <name evidence="3" type="ORF">N866_00435</name>
</gene>
<evidence type="ECO:0000256" key="1">
    <source>
        <dbReference type="SAM" id="MobiDB-lite"/>
    </source>
</evidence>
<dbReference type="Proteomes" id="UP000019753">
    <property type="component" value="Unassembled WGS sequence"/>
</dbReference>
<feature type="chain" id="PRO_5001497611" evidence="2">
    <location>
        <begin position="21"/>
        <end position="202"/>
    </location>
</feature>
<dbReference type="OrthoDB" id="2168082at2"/>
<comment type="caution">
    <text evidence="3">The sequence shown here is derived from an EMBL/GenBank/DDBJ whole genome shotgun (WGS) entry which is preliminary data.</text>
</comment>
<evidence type="ECO:0000256" key="2">
    <source>
        <dbReference type="SAM" id="SignalP"/>
    </source>
</evidence>
<dbReference type="RefSeq" id="WP_034221035.1">
    <property type="nucleotide sequence ID" value="NZ_AXCW01000001.1"/>
</dbReference>
<dbReference type="Pfam" id="PF20046">
    <property type="entry name" value="DUF6448"/>
    <property type="match status" value="1"/>
</dbReference>
<reference evidence="3 4" key="1">
    <citation type="submission" date="2014-01" db="EMBL/GenBank/DDBJ databases">
        <title>Actinotalea ferrariae CF5-4.</title>
        <authorList>
            <person name="Chen F."/>
            <person name="Li Y."/>
            <person name="Wang G."/>
        </authorList>
    </citation>
    <scope>NUCLEOTIDE SEQUENCE [LARGE SCALE GENOMIC DNA]</scope>
    <source>
        <strain evidence="3 4">CF5-4</strain>
    </source>
</reference>
<sequence>MFINRIATLLAALKPATVQAHCDTADGPAVTDGHKALATGNVNYALKWIPADGEAELREVFDKALKVRTLGTDAAELAERLFLETMVRIHRMGEGVGFTGIQPTGTQVDPVVTAADEAIALGTDAALLPMVPGERRAELDKRFHAALVRKDFDVDDVAAGRRYLEAYVSFFMYAEGEDHDGHESHGDSEHAHASEHAHTSEH</sequence>
<dbReference type="EMBL" id="AXCW01000001">
    <property type="protein sequence ID" value="EYR65277.1"/>
    <property type="molecule type" value="Genomic_DNA"/>
</dbReference>
<dbReference type="InterPro" id="IPR045613">
    <property type="entry name" value="DUF6448"/>
</dbReference>
<accession>A0A021W1R2</accession>
<feature type="compositionally biased region" description="Basic and acidic residues" evidence="1">
    <location>
        <begin position="179"/>
        <end position="202"/>
    </location>
</feature>
<proteinExistence type="predicted"/>
<dbReference type="AlphaFoldDB" id="A0A021W1R2"/>
<evidence type="ECO:0000313" key="3">
    <source>
        <dbReference type="EMBL" id="EYR65277.1"/>
    </source>
</evidence>
<protein>
    <submittedName>
        <fullName evidence="3">Uncharacterized protein</fullName>
    </submittedName>
</protein>
<organism evidence="3 4">
    <name type="scientific">Actinotalea ferrariae CF5-4</name>
    <dbReference type="NCBI Taxonomy" id="948458"/>
    <lineage>
        <taxon>Bacteria</taxon>
        <taxon>Bacillati</taxon>
        <taxon>Actinomycetota</taxon>
        <taxon>Actinomycetes</taxon>
        <taxon>Micrococcales</taxon>
        <taxon>Cellulomonadaceae</taxon>
        <taxon>Actinotalea</taxon>
    </lineage>
</organism>